<gene>
    <name evidence="2" type="ORF">HCN51_47435</name>
</gene>
<evidence type="ECO:0000256" key="1">
    <source>
        <dbReference type="SAM" id="Phobius"/>
    </source>
</evidence>
<accession>A0ABX1BMF5</accession>
<keyword evidence="1" id="KW-0812">Transmembrane</keyword>
<evidence type="ECO:0000313" key="2">
    <source>
        <dbReference type="EMBL" id="NJP96976.1"/>
    </source>
</evidence>
<dbReference type="RefSeq" id="WP_168018489.1">
    <property type="nucleotide sequence ID" value="NZ_JAATEP010000057.1"/>
</dbReference>
<comment type="caution">
    <text evidence="2">The sequence shown here is derived from an EMBL/GenBank/DDBJ whole genome shotgun (WGS) entry which is preliminary data.</text>
</comment>
<dbReference type="Gene3D" id="3.20.20.150">
    <property type="entry name" value="Divalent-metal-dependent TIM barrel enzymes"/>
    <property type="match status" value="1"/>
</dbReference>
<keyword evidence="1" id="KW-0472">Membrane</keyword>
<dbReference type="EMBL" id="JAATEP010000057">
    <property type="protein sequence ID" value="NJP96976.1"/>
    <property type="molecule type" value="Genomic_DNA"/>
</dbReference>
<evidence type="ECO:0000313" key="3">
    <source>
        <dbReference type="Proteomes" id="UP000696294"/>
    </source>
</evidence>
<dbReference type="InterPro" id="IPR036237">
    <property type="entry name" value="Xyl_isomerase-like_sf"/>
</dbReference>
<organism evidence="2 3">
    <name type="scientific">Nonomuraea composti</name>
    <dbReference type="NCBI Taxonomy" id="2720023"/>
    <lineage>
        <taxon>Bacteria</taxon>
        <taxon>Bacillati</taxon>
        <taxon>Actinomycetota</taxon>
        <taxon>Actinomycetes</taxon>
        <taxon>Streptosporangiales</taxon>
        <taxon>Streptosporangiaceae</taxon>
        <taxon>Nonomuraea</taxon>
    </lineage>
</organism>
<feature type="transmembrane region" description="Helical" evidence="1">
    <location>
        <begin position="353"/>
        <end position="373"/>
    </location>
</feature>
<protein>
    <submittedName>
        <fullName evidence="2">Uncharacterized protein</fullName>
    </submittedName>
</protein>
<feature type="transmembrane region" description="Helical" evidence="1">
    <location>
        <begin position="380"/>
        <end position="402"/>
    </location>
</feature>
<keyword evidence="1" id="KW-1133">Transmembrane helix</keyword>
<name>A0ABX1BMF5_9ACTN</name>
<sequence>MAVLPYVAFVQAKFFDIDEELNDPHIPWREILRTLVEHGYDVYLSSEYEGDRAPYRSIEQAGQEIHDDVSALWGRLLAHADQGHDADGGIAVTIAPGRWKRMTAIMLVAVPMALFSAILAGQATAHVSPREGISWDLGAADALLYDSESAAPVTQDGNGYELYPLKDRSEPRKPYTRDEIEGLFPEGGRAIPVNVDDGPRQDWPGVVAELDLKDPLTRGMYPLESGRYPAAKGELLVVASEYDDIRAAVGGFQPGSRFAETVKIVGVAKDIRRHWLPSTVSFPGSGLVENGGRRHQWLVDTPQPLGWEQVGALNRKGLYVRSRAVVNNPPRPDERAEALDREYHLTQPDYSKALIWGVAVCVVLVYPGLVFLLRGRRRLIVVQLILAVPVSIGLGLLCASWLMPSFAESATGPFEVPWQQVLVVAAVGEAVIALALPRAIGRAVFGS</sequence>
<proteinExistence type="predicted"/>
<dbReference type="SUPFAM" id="SSF51658">
    <property type="entry name" value="Xylose isomerase-like"/>
    <property type="match status" value="1"/>
</dbReference>
<keyword evidence="3" id="KW-1185">Reference proteome</keyword>
<dbReference type="Proteomes" id="UP000696294">
    <property type="component" value="Unassembled WGS sequence"/>
</dbReference>
<reference evidence="2 3" key="1">
    <citation type="submission" date="2020-03" db="EMBL/GenBank/DDBJ databases">
        <title>WGS of actinomycetes isolated from Thailand.</title>
        <authorList>
            <person name="Thawai C."/>
        </authorList>
    </citation>
    <scope>NUCLEOTIDE SEQUENCE [LARGE SCALE GENOMIC DNA]</scope>
    <source>
        <strain evidence="2 3">FMUSA5-5</strain>
    </source>
</reference>
<feature type="transmembrane region" description="Helical" evidence="1">
    <location>
        <begin position="422"/>
        <end position="441"/>
    </location>
</feature>